<dbReference type="STRING" id="582475.ACZ11_07540"/>
<dbReference type="PROSITE" id="PS51257">
    <property type="entry name" value="PROKAR_LIPOPROTEIN"/>
    <property type="match status" value="1"/>
</dbReference>
<feature type="compositionally biased region" description="Basic and acidic residues" evidence="1">
    <location>
        <begin position="41"/>
        <end position="60"/>
    </location>
</feature>
<organism evidence="2 3">
    <name type="scientific">Lysinibacillus xylanilyticus</name>
    <dbReference type="NCBI Taxonomy" id="582475"/>
    <lineage>
        <taxon>Bacteria</taxon>
        <taxon>Bacillati</taxon>
        <taxon>Bacillota</taxon>
        <taxon>Bacilli</taxon>
        <taxon>Bacillales</taxon>
        <taxon>Bacillaceae</taxon>
        <taxon>Lysinibacillus</taxon>
    </lineage>
</organism>
<dbReference type="RefSeq" id="WP_100543564.1">
    <property type="nucleotide sequence ID" value="NZ_CP158849.1"/>
</dbReference>
<proteinExistence type="predicted"/>
<comment type="caution">
    <text evidence="2">The sequence shown here is derived from an EMBL/GenBank/DDBJ whole genome shotgun (WGS) entry which is preliminary data.</text>
</comment>
<reference evidence="2 3" key="1">
    <citation type="submission" date="2017-11" db="EMBL/GenBank/DDBJ databases">
        <title>Bacterial isolate from king chilli rhizosphere.</title>
        <authorList>
            <person name="Takhelmayum P."/>
            <person name="Sarangthem I."/>
        </authorList>
    </citation>
    <scope>NUCLEOTIDE SEQUENCE [LARGE SCALE GENOMIC DNA]</scope>
    <source>
        <strain evidence="3">t26</strain>
    </source>
</reference>
<accession>A0A2M9Q4B0</accession>
<evidence type="ECO:0000313" key="3">
    <source>
        <dbReference type="Proteomes" id="UP000232101"/>
    </source>
</evidence>
<feature type="region of interest" description="Disordered" evidence="1">
    <location>
        <begin position="20"/>
        <end position="66"/>
    </location>
</feature>
<evidence type="ECO:0000256" key="1">
    <source>
        <dbReference type="SAM" id="MobiDB-lite"/>
    </source>
</evidence>
<evidence type="ECO:0000313" key="2">
    <source>
        <dbReference type="EMBL" id="PJO42918.1"/>
    </source>
</evidence>
<name>A0A2M9Q4B0_9BACI</name>
<protein>
    <recommendedName>
        <fullName evidence="4">DUF4352 domain-containing protein</fullName>
    </recommendedName>
</protein>
<dbReference type="EMBL" id="PHQY01000646">
    <property type="protein sequence ID" value="PJO42918.1"/>
    <property type="molecule type" value="Genomic_DNA"/>
</dbReference>
<evidence type="ECO:0008006" key="4">
    <source>
        <dbReference type="Google" id="ProtNLM"/>
    </source>
</evidence>
<dbReference type="Proteomes" id="UP000232101">
    <property type="component" value="Unassembled WGS sequence"/>
</dbReference>
<dbReference type="AlphaFoldDB" id="A0A2M9Q4B0"/>
<gene>
    <name evidence="2" type="ORF">CWD94_14135</name>
</gene>
<feature type="compositionally biased region" description="Basic and acidic residues" evidence="1">
    <location>
        <begin position="20"/>
        <end position="33"/>
    </location>
</feature>
<sequence>MKKLIFSAALVLSLGLAGCGEDKAKEDPKKEDVQTPVSSDKTNDSSKKDENKKDDDKKDDVQEDENLKTINTYTNKELDISGQTGPMKYNIDAVQLKRITVKTEEAANLFDVAVGEEVNAITISMNAENTSKEDMSFYLGQAVIITNTKEQLEPDMILSEHIEGKYLGQVKHEGYNVYVLKNSKVEDLKTIEIRIDAPVNSNIDEQGEDIIQKIEVNK</sequence>